<sequence>MAHLPVPPPSPCTPIIVKVDEQVLGDGDISFQLIRLVVLNPLVDGESGGSREPFSDLKDVLLPETLKVRLTVKPFKLTSTAAVQKEVLSFLLGLAKPYDPESISTRALLVRARTSTGKTLAYLVPIIEARVRAAENSGQKEGFGRWSALQASSYWTGGEELNVKGNSWCLMKSTHSQILVSVTIFLGPASDTRTSNPIPLRYTPANQQVAREALVKDHKSINCVDDPTPTHLSGVPKYANTVPSPSLQQSTSLYIPMDLNSVKTASVLETSLMVCFVFPHSQVHNGVPVTATVSGKTIYIEHHGVLVLAAQLVFVIESSLKFYLQRYIHEKGVHGFDVAISSPAPFALTEVATVSAHNVSITNTGNR</sequence>
<organism evidence="1 2">
    <name type="scientific">Armillaria solidipes</name>
    <dbReference type="NCBI Taxonomy" id="1076256"/>
    <lineage>
        <taxon>Eukaryota</taxon>
        <taxon>Fungi</taxon>
        <taxon>Dikarya</taxon>
        <taxon>Basidiomycota</taxon>
        <taxon>Agaricomycotina</taxon>
        <taxon>Agaricomycetes</taxon>
        <taxon>Agaricomycetidae</taxon>
        <taxon>Agaricales</taxon>
        <taxon>Marasmiineae</taxon>
        <taxon>Physalacriaceae</taxon>
        <taxon>Armillaria</taxon>
    </lineage>
</organism>
<accession>A0A2H3B923</accession>
<dbReference type="AlphaFoldDB" id="A0A2H3B923"/>
<dbReference type="EMBL" id="KZ293488">
    <property type="protein sequence ID" value="PBK60343.1"/>
    <property type="molecule type" value="Genomic_DNA"/>
</dbReference>
<proteinExistence type="predicted"/>
<gene>
    <name evidence="1" type="ORF">ARMSODRAFT_1026626</name>
</gene>
<evidence type="ECO:0000313" key="1">
    <source>
        <dbReference type="EMBL" id="PBK60343.1"/>
    </source>
</evidence>
<evidence type="ECO:0000313" key="2">
    <source>
        <dbReference type="Proteomes" id="UP000218334"/>
    </source>
</evidence>
<name>A0A2H3B923_9AGAR</name>
<dbReference type="InterPro" id="IPR027417">
    <property type="entry name" value="P-loop_NTPase"/>
</dbReference>
<reference evidence="2" key="1">
    <citation type="journal article" date="2017" name="Nat. Ecol. Evol.">
        <title>Genome expansion and lineage-specific genetic innovations in the forest pathogenic fungi Armillaria.</title>
        <authorList>
            <person name="Sipos G."/>
            <person name="Prasanna A.N."/>
            <person name="Walter M.C."/>
            <person name="O'Connor E."/>
            <person name="Balint B."/>
            <person name="Krizsan K."/>
            <person name="Kiss B."/>
            <person name="Hess J."/>
            <person name="Varga T."/>
            <person name="Slot J."/>
            <person name="Riley R."/>
            <person name="Boka B."/>
            <person name="Rigling D."/>
            <person name="Barry K."/>
            <person name="Lee J."/>
            <person name="Mihaltcheva S."/>
            <person name="LaButti K."/>
            <person name="Lipzen A."/>
            <person name="Waldron R."/>
            <person name="Moloney N.M."/>
            <person name="Sperisen C."/>
            <person name="Kredics L."/>
            <person name="Vagvoelgyi C."/>
            <person name="Patrignani A."/>
            <person name="Fitzpatrick D."/>
            <person name="Nagy I."/>
            <person name="Doyle S."/>
            <person name="Anderson J.B."/>
            <person name="Grigoriev I.V."/>
            <person name="Gueldener U."/>
            <person name="Muensterkoetter M."/>
            <person name="Nagy L.G."/>
        </authorList>
    </citation>
    <scope>NUCLEOTIDE SEQUENCE [LARGE SCALE GENOMIC DNA]</scope>
    <source>
        <strain evidence="2">28-4</strain>
    </source>
</reference>
<dbReference type="Gene3D" id="3.40.50.300">
    <property type="entry name" value="P-loop containing nucleotide triphosphate hydrolases"/>
    <property type="match status" value="1"/>
</dbReference>
<evidence type="ECO:0008006" key="3">
    <source>
        <dbReference type="Google" id="ProtNLM"/>
    </source>
</evidence>
<protein>
    <recommendedName>
        <fullName evidence="3">DEAD/DEAH box helicase domain-containing protein</fullName>
    </recommendedName>
</protein>
<dbReference type="STRING" id="1076256.A0A2H3B923"/>
<keyword evidence="2" id="KW-1185">Reference proteome</keyword>
<dbReference type="Proteomes" id="UP000218334">
    <property type="component" value="Unassembled WGS sequence"/>
</dbReference>